<keyword evidence="1" id="KW-0472">Membrane</keyword>
<accession>A0A0K0GJD6</accession>
<dbReference type="HOGENOM" id="CLU_3350494_0_0_6"/>
<evidence type="ECO:0000313" key="2">
    <source>
        <dbReference type="EMBL" id="ACD58496.1"/>
    </source>
</evidence>
<evidence type="ECO:0000313" key="3">
    <source>
        <dbReference type="Proteomes" id="UP000001740"/>
    </source>
</evidence>
<feature type="transmembrane region" description="Helical" evidence="1">
    <location>
        <begin position="12"/>
        <end position="31"/>
    </location>
</feature>
<reference evidence="2 3" key="1">
    <citation type="journal article" date="2008" name="BMC Genomics">
        <title>Genome sequence and rapid evolution of the rice pathogen Xanthomonas oryzae pv. oryzae PXO99A.</title>
        <authorList>
            <person name="Salzberg S.L."/>
            <person name="Sommer D.D."/>
            <person name="Schatz M.C."/>
            <person name="Phillippy A.M."/>
            <person name="Rabinowicz P.D."/>
            <person name="Tsuge S."/>
            <person name="Furutani A."/>
            <person name="Ochiai H."/>
            <person name="Delcher A.L."/>
            <person name="Kelley D."/>
            <person name="Madupu R."/>
            <person name="Puiu D."/>
            <person name="Radune D."/>
            <person name="Shumway M."/>
            <person name="Trapnell C."/>
            <person name="Aparna G."/>
            <person name="Jha G."/>
            <person name="Pandey A."/>
            <person name="Patil P.B."/>
            <person name="Ishihara H."/>
            <person name="Meyer D.F."/>
            <person name="Szurek B."/>
            <person name="Verdier V."/>
            <person name="Koebnik R."/>
            <person name="Dow J.M."/>
            <person name="Ryan R.P."/>
            <person name="Hirata H."/>
            <person name="Tsuyumu S."/>
            <person name="Won Lee S."/>
            <person name="Seo Y.S."/>
            <person name="Sriariyanum M."/>
            <person name="Ronald P.C."/>
            <person name="Sonti R.V."/>
            <person name="Van Sluys M.A."/>
            <person name="Leach J.E."/>
            <person name="White F.F."/>
            <person name="Bogdanove A.J."/>
        </authorList>
    </citation>
    <scope>NUCLEOTIDE SEQUENCE [LARGE SCALE GENOMIC DNA]</scope>
    <source>
        <strain evidence="2 3">PXO99A</strain>
    </source>
</reference>
<protein>
    <submittedName>
        <fullName evidence="2">Uncharacterized protein</fullName>
    </submittedName>
</protein>
<proteinExistence type="predicted"/>
<name>A0A0K0GJD6_XANOP</name>
<keyword evidence="1" id="KW-1133">Transmembrane helix</keyword>
<organism evidence="2 3">
    <name type="scientific">Xanthomonas oryzae pv. oryzae (strain PXO99A)</name>
    <dbReference type="NCBI Taxonomy" id="360094"/>
    <lineage>
        <taxon>Bacteria</taxon>
        <taxon>Pseudomonadati</taxon>
        <taxon>Pseudomonadota</taxon>
        <taxon>Gammaproteobacteria</taxon>
        <taxon>Lysobacterales</taxon>
        <taxon>Lysobacteraceae</taxon>
        <taxon>Xanthomonas</taxon>
    </lineage>
</organism>
<sequence>MAQINARPTRAVHCAPIALGNAIAMALFWFGRTISMS</sequence>
<dbReference type="Proteomes" id="UP000001740">
    <property type="component" value="Chromosome"/>
</dbReference>
<dbReference type="EMBL" id="CP000967">
    <property type="protein sequence ID" value="ACD58496.1"/>
    <property type="molecule type" value="Genomic_DNA"/>
</dbReference>
<dbReference type="AlphaFoldDB" id="A0A0K0GJD6"/>
<dbReference type="KEGG" id="xop:PXO_05559"/>
<evidence type="ECO:0000256" key="1">
    <source>
        <dbReference type="SAM" id="Phobius"/>
    </source>
</evidence>
<keyword evidence="1" id="KW-0812">Transmembrane</keyword>
<gene>
    <name evidence="2" type="ordered locus">PXO_05559</name>
</gene>